<keyword evidence="4" id="KW-0862">Zinc</keyword>
<dbReference type="Gene3D" id="3.40.390.10">
    <property type="entry name" value="Collagenase (Catalytic Domain)"/>
    <property type="match status" value="1"/>
</dbReference>
<dbReference type="Proteomes" id="UP000722485">
    <property type="component" value="Unassembled WGS sequence"/>
</dbReference>
<dbReference type="OrthoDB" id="406838at2759"/>
<comment type="caution">
    <text evidence="6">The sequence shown here is derived from an EMBL/GenBank/DDBJ whole genome shotgun (WGS) entry which is preliminary data.</text>
</comment>
<dbReference type="GO" id="GO:0008270">
    <property type="term" value="F:zinc ion binding"/>
    <property type="evidence" value="ECO:0007669"/>
    <property type="project" value="InterPro"/>
</dbReference>
<proteinExistence type="predicted"/>
<protein>
    <recommendedName>
        <fullName evidence="5">Peptidase M10 metallopeptidase domain-containing protein</fullName>
    </recommendedName>
</protein>
<evidence type="ECO:0000256" key="4">
    <source>
        <dbReference type="ARBA" id="ARBA00022833"/>
    </source>
</evidence>
<name>A0A9P5HEJ2_9HYPO</name>
<organism evidence="6 7">
    <name type="scientific">Cylindrodendrum hubeiense</name>
    <dbReference type="NCBI Taxonomy" id="595255"/>
    <lineage>
        <taxon>Eukaryota</taxon>
        <taxon>Fungi</taxon>
        <taxon>Dikarya</taxon>
        <taxon>Ascomycota</taxon>
        <taxon>Pezizomycotina</taxon>
        <taxon>Sordariomycetes</taxon>
        <taxon>Hypocreomycetidae</taxon>
        <taxon>Hypocreales</taxon>
        <taxon>Nectriaceae</taxon>
        <taxon>Cylindrodendrum</taxon>
    </lineage>
</organism>
<dbReference type="EMBL" id="JAANBB010000022">
    <property type="protein sequence ID" value="KAF7555307.1"/>
    <property type="molecule type" value="Genomic_DNA"/>
</dbReference>
<sequence>MAFHGPSDKEMLLDALVETLGEESIETIEPVEVEQPEEEEGFQAPHKGPICITQKATPVNLRHGPTDIVVGFNNKCPRWVPGSVIKWAAWRQGFESQDDANYAATQLAIAADVWNKADIGVTFEWVHLAKDATFVLCNGGDGDGTLAQAFFPNADDLSTMLVFSDAFTDEWKGSMWKIFTHELGHVLGLRHEFAIAGLPIYGIAAEGKGATRLGPRDPKSVMTYSPDPPEMQQSDIDSTKKFYSLKADANGKPPKVGLTVVFDYTPL</sequence>
<dbReference type="SUPFAM" id="SSF55486">
    <property type="entry name" value="Metalloproteases ('zincins'), catalytic domain"/>
    <property type="match status" value="1"/>
</dbReference>
<reference evidence="6" key="1">
    <citation type="submission" date="2020-03" db="EMBL/GenBank/DDBJ databases">
        <title>Draft Genome Sequence of Cylindrodendrum hubeiense.</title>
        <authorList>
            <person name="Buettner E."/>
            <person name="Kellner H."/>
        </authorList>
    </citation>
    <scope>NUCLEOTIDE SEQUENCE</scope>
    <source>
        <strain evidence="6">IHI 201604</strain>
    </source>
</reference>
<keyword evidence="3" id="KW-0378">Hydrolase</keyword>
<keyword evidence="7" id="KW-1185">Reference proteome</keyword>
<evidence type="ECO:0000313" key="7">
    <source>
        <dbReference type="Proteomes" id="UP000722485"/>
    </source>
</evidence>
<keyword evidence="2" id="KW-0479">Metal-binding</keyword>
<dbReference type="Pfam" id="PF00413">
    <property type="entry name" value="Peptidase_M10"/>
    <property type="match status" value="1"/>
</dbReference>
<evidence type="ECO:0000313" key="6">
    <source>
        <dbReference type="EMBL" id="KAF7555307.1"/>
    </source>
</evidence>
<dbReference type="InterPro" id="IPR024079">
    <property type="entry name" value="MetalloPept_cat_dom_sf"/>
</dbReference>
<evidence type="ECO:0000256" key="3">
    <source>
        <dbReference type="ARBA" id="ARBA00022801"/>
    </source>
</evidence>
<accession>A0A9P5HEJ2</accession>
<keyword evidence="1" id="KW-0645">Protease</keyword>
<gene>
    <name evidence="6" type="ORF">G7Z17_g2329</name>
</gene>
<evidence type="ECO:0000259" key="5">
    <source>
        <dbReference type="Pfam" id="PF00413"/>
    </source>
</evidence>
<dbReference type="GO" id="GO:0004222">
    <property type="term" value="F:metalloendopeptidase activity"/>
    <property type="evidence" value="ECO:0007669"/>
    <property type="project" value="InterPro"/>
</dbReference>
<dbReference type="InterPro" id="IPR001818">
    <property type="entry name" value="Pept_M10_metallopeptidase"/>
</dbReference>
<evidence type="ECO:0000256" key="2">
    <source>
        <dbReference type="ARBA" id="ARBA00022723"/>
    </source>
</evidence>
<dbReference type="GO" id="GO:0031012">
    <property type="term" value="C:extracellular matrix"/>
    <property type="evidence" value="ECO:0007669"/>
    <property type="project" value="InterPro"/>
</dbReference>
<feature type="domain" description="Peptidase M10 metallopeptidase" evidence="5">
    <location>
        <begin position="105"/>
        <end position="193"/>
    </location>
</feature>
<evidence type="ECO:0000256" key="1">
    <source>
        <dbReference type="ARBA" id="ARBA00022670"/>
    </source>
</evidence>
<dbReference type="AlphaFoldDB" id="A0A9P5HEJ2"/>
<dbReference type="GO" id="GO:0006508">
    <property type="term" value="P:proteolysis"/>
    <property type="evidence" value="ECO:0007669"/>
    <property type="project" value="UniProtKB-KW"/>
</dbReference>